<dbReference type="GO" id="GO:0033214">
    <property type="term" value="P:siderophore-iron import into cell"/>
    <property type="evidence" value="ECO:0007669"/>
    <property type="project" value="TreeGrafter"/>
</dbReference>
<feature type="transmembrane region" description="Helical" evidence="8">
    <location>
        <begin position="301"/>
        <end position="319"/>
    </location>
</feature>
<keyword evidence="3" id="KW-0813">Transport</keyword>
<evidence type="ECO:0000256" key="3">
    <source>
        <dbReference type="ARBA" id="ARBA00022448"/>
    </source>
</evidence>
<keyword evidence="4" id="KW-1003">Cell membrane</keyword>
<feature type="transmembrane region" description="Helical" evidence="8">
    <location>
        <begin position="215"/>
        <end position="240"/>
    </location>
</feature>
<evidence type="ECO:0000256" key="6">
    <source>
        <dbReference type="ARBA" id="ARBA00022989"/>
    </source>
</evidence>
<comment type="subcellular location">
    <subcellularLocation>
        <location evidence="1">Cell membrane</location>
        <topology evidence="1">Multi-pass membrane protein</topology>
    </subcellularLocation>
</comment>
<dbReference type="InterPro" id="IPR037294">
    <property type="entry name" value="ABC_BtuC-like"/>
</dbReference>
<name>A0A1G7E9A8_PSEOR</name>
<feature type="transmembrane region" description="Helical" evidence="8">
    <location>
        <begin position="81"/>
        <end position="101"/>
    </location>
</feature>
<dbReference type="RefSeq" id="WP_093075360.1">
    <property type="nucleotide sequence ID" value="NZ_FNBE01000001.1"/>
</dbReference>
<dbReference type="Gene3D" id="1.10.3470.10">
    <property type="entry name" value="ABC transporter involved in vitamin B12 uptake, BtuC"/>
    <property type="match status" value="1"/>
</dbReference>
<feature type="transmembrane region" description="Helical" evidence="8">
    <location>
        <begin position="113"/>
        <end position="133"/>
    </location>
</feature>
<dbReference type="Proteomes" id="UP000198967">
    <property type="component" value="Unassembled WGS sequence"/>
</dbReference>
<feature type="transmembrane region" description="Helical" evidence="8">
    <location>
        <begin position="26"/>
        <end position="44"/>
    </location>
</feature>
<feature type="transmembrane region" description="Helical" evidence="8">
    <location>
        <begin position="139"/>
        <end position="159"/>
    </location>
</feature>
<organism evidence="9 10">
    <name type="scientific">Pseudonocardia oroxyli</name>
    <dbReference type="NCBI Taxonomy" id="366584"/>
    <lineage>
        <taxon>Bacteria</taxon>
        <taxon>Bacillati</taxon>
        <taxon>Actinomycetota</taxon>
        <taxon>Actinomycetes</taxon>
        <taxon>Pseudonocardiales</taxon>
        <taxon>Pseudonocardiaceae</taxon>
        <taxon>Pseudonocardia</taxon>
    </lineage>
</organism>
<evidence type="ECO:0000313" key="10">
    <source>
        <dbReference type="Proteomes" id="UP000198967"/>
    </source>
</evidence>
<evidence type="ECO:0000256" key="1">
    <source>
        <dbReference type="ARBA" id="ARBA00004651"/>
    </source>
</evidence>
<comment type="similarity">
    <text evidence="2">Belongs to the binding-protein-dependent transport system permease family. FecCD subfamily.</text>
</comment>
<keyword evidence="10" id="KW-1185">Reference proteome</keyword>
<dbReference type="GO" id="GO:0022857">
    <property type="term" value="F:transmembrane transporter activity"/>
    <property type="evidence" value="ECO:0007669"/>
    <property type="project" value="InterPro"/>
</dbReference>
<keyword evidence="6 8" id="KW-1133">Transmembrane helix</keyword>
<dbReference type="AlphaFoldDB" id="A0A1G7E9A8"/>
<evidence type="ECO:0000256" key="7">
    <source>
        <dbReference type="ARBA" id="ARBA00023136"/>
    </source>
</evidence>
<sequence length="355" mass="35985">MTSTLVPGRTPLRRGPFSGVWRPRNVTVLVAAAVVLVLALAVNIGRGEFPISIPEVLAVLVGGGDAGQQFIVLELRLPRSLTGALVGGALAVSGAIMQSIARNPLASPDIIGITWGASAAAVTLIVLGGSGLVGGLAAVGLPIAALVGGLVTAVLIYTLAWRKGIQGFRLVLVGIGVNAMLAALVNWLLIIAQVYEAARAQVWLNGSLNARGWEHVVPVGIALLVLVPAALVLAFVMGALQYGDDTAKGLGVRVNTARSLLLLVAVGLAAVATAGAGPITFVALVAPQIAQRLVGSSRPPIGASLLVGAALTVVSDIIARTAFGSVELPVGVVTAVLGAPYLLYLLIRQGREARA</sequence>
<evidence type="ECO:0000256" key="5">
    <source>
        <dbReference type="ARBA" id="ARBA00022692"/>
    </source>
</evidence>
<feature type="transmembrane region" description="Helical" evidence="8">
    <location>
        <begin position="326"/>
        <end position="347"/>
    </location>
</feature>
<feature type="transmembrane region" description="Helical" evidence="8">
    <location>
        <begin position="260"/>
        <end position="289"/>
    </location>
</feature>
<gene>
    <name evidence="9" type="ORF">SAMN05216377_101301</name>
</gene>
<dbReference type="FunFam" id="1.10.3470.10:FF:000001">
    <property type="entry name" value="Vitamin B12 ABC transporter permease BtuC"/>
    <property type="match status" value="1"/>
</dbReference>
<evidence type="ECO:0000256" key="4">
    <source>
        <dbReference type="ARBA" id="ARBA00022475"/>
    </source>
</evidence>
<dbReference type="EMBL" id="FNBE01000001">
    <property type="protein sequence ID" value="SDE60229.1"/>
    <property type="molecule type" value="Genomic_DNA"/>
</dbReference>
<dbReference type="OrthoDB" id="4455417at2"/>
<reference evidence="9 10" key="1">
    <citation type="submission" date="2016-10" db="EMBL/GenBank/DDBJ databases">
        <authorList>
            <person name="de Groot N.N."/>
        </authorList>
    </citation>
    <scope>NUCLEOTIDE SEQUENCE [LARGE SCALE GENOMIC DNA]</scope>
    <source>
        <strain evidence="9 10">CGMCC 4.3143</strain>
    </source>
</reference>
<protein>
    <submittedName>
        <fullName evidence="9">Iron complex transport system permease protein</fullName>
    </submittedName>
</protein>
<evidence type="ECO:0000313" key="9">
    <source>
        <dbReference type="EMBL" id="SDE60229.1"/>
    </source>
</evidence>
<dbReference type="GO" id="GO:0005886">
    <property type="term" value="C:plasma membrane"/>
    <property type="evidence" value="ECO:0007669"/>
    <property type="project" value="UniProtKB-SubCell"/>
</dbReference>
<accession>A0A1G7E9A8</accession>
<proteinExistence type="inferred from homology"/>
<dbReference type="STRING" id="366584.SAMN05216377_101301"/>
<evidence type="ECO:0000256" key="2">
    <source>
        <dbReference type="ARBA" id="ARBA00007935"/>
    </source>
</evidence>
<dbReference type="CDD" id="cd06550">
    <property type="entry name" value="TM_ABC_iron-siderophores_like"/>
    <property type="match status" value="1"/>
</dbReference>
<dbReference type="PANTHER" id="PTHR30472:SF24">
    <property type="entry name" value="FERRIC ENTEROBACTIN TRANSPORT SYSTEM PERMEASE PROTEIN FEPG"/>
    <property type="match status" value="1"/>
</dbReference>
<feature type="transmembrane region" description="Helical" evidence="8">
    <location>
        <begin position="171"/>
        <end position="195"/>
    </location>
</feature>
<dbReference type="InterPro" id="IPR000522">
    <property type="entry name" value="ABC_transptr_permease_BtuC"/>
</dbReference>
<dbReference type="Pfam" id="PF01032">
    <property type="entry name" value="FecCD"/>
    <property type="match status" value="1"/>
</dbReference>
<keyword evidence="7 8" id="KW-0472">Membrane</keyword>
<dbReference type="PANTHER" id="PTHR30472">
    <property type="entry name" value="FERRIC ENTEROBACTIN TRANSPORT SYSTEM PERMEASE PROTEIN"/>
    <property type="match status" value="1"/>
</dbReference>
<keyword evidence="5 8" id="KW-0812">Transmembrane</keyword>
<dbReference type="SUPFAM" id="SSF81345">
    <property type="entry name" value="ABC transporter involved in vitamin B12 uptake, BtuC"/>
    <property type="match status" value="1"/>
</dbReference>
<evidence type="ECO:0000256" key="8">
    <source>
        <dbReference type="SAM" id="Phobius"/>
    </source>
</evidence>